<evidence type="ECO:0000256" key="2">
    <source>
        <dbReference type="ARBA" id="ARBA00022801"/>
    </source>
</evidence>
<organism evidence="4">
    <name type="scientific">Amphimedon queenslandica</name>
    <name type="common">Sponge</name>
    <dbReference type="NCBI Taxonomy" id="400682"/>
    <lineage>
        <taxon>Eukaryota</taxon>
        <taxon>Metazoa</taxon>
        <taxon>Porifera</taxon>
        <taxon>Demospongiae</taxon>
        <taxon>Heteroscleromorpha</taxon>
        <taxon>Haplosclerida</taxon>
        <taxon>Niphatidae</taxon>
        <taxon>Amphimedon</taxon>
    </lineage>
</organism>
<dbReference type="InParanoid" id="A0A1X7ST59"/>
<reference evidence="4" key="1">
    <citation type="submission" date="2017-05" db="UniProtKB">
        <authorList>
            <consortium name="EnsemblMetazoa"/>
        </authorList>
    </citation>
    <scope>IDENTIFICATION</scope>
</reference>
<dbReference type="Pfam" id="PF08797">
    <property type="entry name" value="HIRAN"/>
    <property type="match status" value="1"/>
</dbReference>
<accession>A0A1X7ST59</accession>
<evidence type="ECO:0000256" key="1">
    <source>
        <dbReference type="ARBA" id="ARBA00022723"/>
    </source>
</evidence>
<proteinExistence type="predicted"/>
<dbReference type="GO" id="GO:0008270">
    <property type="term" value="F:zinc ion binding"/>
    <property type="evidence" value="ECO:0007669"/>
    <property type="project" value="InterPro"/>
</dbReference>
<evidence type="ECO:0000313" key="4">
    <source>
        <dbReference type="EnsemblMetazoa" id="Aqu2.1.05339_001"/>
    </source>
</evidence>
<dbReference type="Gene3D" id="3.30.70.2330">
    <property type="match status" value="1"/>
</dbReference>
<keyword evidence="1" id="KW-0479">Metal-binding</keyword>
<dbReference type="GO" id="GO:0016818">
    <property type="term" value="F:hydrolase activity, acting on acid anhydrides, in phosphorus-containing anhydrides"/>
    <property type="evidence" value="ECO:0007669"/>
    <property type="project" value="InterPro"/>
</dbReference>
<protein>
    <recommendedName>
        <fullName evidence="3">HIRAN domain-containing protein</fullName>
    </recommendedName>
</protein>
<evidence type="ECO:0000259" key="3">
    <source>
        <dbReference type="Pfam" id="PF08797"/>
    </source>
</evidence>
<feature type="domain" description="HIRAN" evidence="3">
    <location>
        <begin position="27"/>
        <end position="78"/>
    </location>
</feature>
<dbReference type="GO" id="GO:0003676">
    <property type="term" value="F:nucleic acid binding"/>
    <property type="evidence" value="ECO:0007669"/>
    <property type="project" value="InterPro"/>
</dbReference>
<dbReference type="InterPro" id="IPR014905">
    <property type="entry name" value="HIRAN"/>
</dbReference>
<dbReference type="AlphaFoldDB" id="A0A1X7ST59"/>
<name>A0A1X7ST59_AMPQE</name>
<sequence length="119" mass="13479">MAELALSSFELQSHVRGYHVYSHLWTPVLEVLGLSRETNNEHDRYAVAIMKDDYVAGHVPLSLSKVFHYFLMKPGHSAVCKITGGHVNRGVQLGIEVPCVYIMYGQTPYIEKLKVLLKH</sequence>
<keyword evidence="2" id="KW-0378">Hydrolase</keyword>
<dbReference type="EnsemblMetazoa" id="Aqu2.1.05339_001">
    <property type="protein sequence ID" value="Aqu2.1.05339_001"/>
    <property type="gene ID" value="Aqu2.1.05339"/>
</dbReference>